<feature type="region of interest" description="Disordered" evidence="1">
    <location>
        <begin position="1"/>
        <end position="23"/>
    </location>
</feature>
<keyword evidence="3" id="KW-1185">Reference proteome</keyword>
<accession>A0A162S4F5</accession>
<dbReference type="EMBL" id="LRGB01000084">
    <property type="protein sequence ID" value="KZS21005.1"/>
    <property type="molecule type" value="Genomic_DNA"/>
</dbReference>
<comment type="caution">
    <text evidence="2">The sequence shown here is derived from an EMBL/GenBank/DDBJ whole genome shotgun (WGS) entry which is preliminary data.</text>
</comment>
<reference evidence="2 3" key="1">
    <citation type="submission" date="2016-03" db="EMBL/GenBank/DDBJ databases">
        <title>EvidentialGene: Evidence-directed Construction of Genes on Genomes.</title>
        <authorList>
            <person name="Gilbert D.G."/>
            <person name="Choi J.-H."/>
            <person name="Mockaitis K."/>
            <person name="Colbourne J."/>
            <person name="Pfrender M."/>
        </authorList>
    </citation>
    <scope>NUCLEOTIDE SEQUENCE [LARGE SCALE GENOMIC DNA]</scope>
    <source>
        <strain evidence="2 3">Xinb3</strain>
        <tissue evidence="2">Complete organism</tissue>
    </source>
</reference>
<protein>
    <submittedName>
        <fullName evidence="2">Uncharacterized protein</fullName>
    </submittedName>
</protein>
<evidence type="ECO:0000256" key="1">
    <source>
        <dbReference type="SAM" id="MobiDB-lite"/>
    </source>
</evidence>
<sequence length="69" mass="7716">MLNERQDPKYLVQHHPDGKRRAHDVQGIETTSCKNFYPVTQKHSLSEVDFVPLLGFDGGSATVNTTDTS</sequence>
<dbReference type="Proteomes" id="UP000076858">
    <property type="component" value="Unassembled WGS sequence"/>
</dbReference>
<proteinExistence type="predicted"/>
<dbReference type="AlphaFoldDB" id="A0A162S4F5"/>
<evidence type="ECO:0000313" key="3">
    <source>
        <dbReference type="Proteomes" id="UP000076858"/>
    </source>
</evidence>
<gene>
    <name evidence="2" type="ORF">APZ42_012170</name>
</gene>
<evidence type="ECO:0000313" key="2">
    <source>
        <dbReference type="EMBL" id="KZS21005.1"/>
    </source>
</evidence>
<organism evidence="2 3">
    <name type="scientific">Daphnia magna</name>
    <dbReference type="NCBI Taxonomy" id="35525"/>
    <lineage>
        <taxon>Eukaryota</taxon>
        <taxon>Metazoa</taxon>
        <taxon>Ecdysozoa</taxon>
        <taxon>Arthropoda</taxon>
        <taxon>Crustacea</taxon>
        <taxon>Branchiopoda</taxon>
        <taxon>Diplostraca</taxon>
        <taxon>Cladocera</taxon>
        <taxon>Anomopoda</taxon>
        <taxon>Daphniidae</taxon>
        <taxon>Daphnia</taxon>
    </lineage>
</organism>
<name>A0A162S4F5_9CRUS</name>